<protein>
    <submittedName>
        <fullName evidence="1">Uncharacterized protein</fullName>
    </submittedName>
</protein>
<organism evidence="1 2">
    <name type="scientific">Rhodocytophaga aerolata</name>
    <dbReference type="NCBI Taxonomy" id="455078"/>
    <lineage>
        <taxon>Bacteria</taxon>
        <taxon>Pseudomonadati</taxon>
        <taxon>Bacteroidota</taxon>
        <taxon>Cytophagia</taxon>
        <taxon>Cytophagales</taxon>
        <taxon>Rhodocytophagaceae</taxon>
        <taxon>Rhodocytophaga</taxon>
    </lineage>
</organism>
<dbReference type="EMBL" id="JAUKPO010000128">
    <property type="protein sequence ID" value="MDO1451937.1"/>
    <property type="molecule type" value="Genomic_DNA"/>
</dbReference>
<name>A0ABT8RIJ8_9BACT</name>
<dbReference type="RefSeq" id="WP_302042731.1">
    <property type="nucleotide sequence ID" value="NZ_JAUKPO010000128.1"/>
</dbReference>
<gene>
    <name evidence="1" type="ORF">Q0590_37055</name>
</gene>
<proteinExistence type="predicted"/>
<accession>A0ABT8RIJ8</accession>
<evidence type="ECO:0000313" key="2">
    <source>
        <dbReference type="Proteomes" id="UP001168528"/>
    </source>
</evidence>
<comment type="caution">
    <text evidence="1">The sequence shown here is derived from an EMBL/GenBank/DDBJ whole genome shotgun (WGS) entry which is preliminary data.</text>
</comment>
<dbReference type="Proteomes" id="UP001168528">
    <property type="component" value="Unassembled WGS sequence"/>
</dbReference>
<keyword evidence="2" id="KW-1185">Reference proteome</keyword>
<evidence type="ECO:0000313" key="1">
    <source>
        <dbReference type="EMBL" id="MDO1451937.1"/>
    </source>
</evidence>
<sequence>MLLWILPHLRNVQTNGFWVKGKDKSCYFEAQLIHNLPQSMFESEFIEHDLHFLNHQARWYLEKCNDDISPLYSRNEALIRELISIAPKEIKQNLQWSFD</sequence>
<reference evidence="1" key="1">
    <citation type="submission" date="2023-07" db="EMBL/GenBank/DDBJ databases">
        <title>The genome sequence of Rhodocytophaga aerolata KACC 12507.</title>
        <authorList>
            <person name="Zhang X."/>
        </authorList>
    </citation>
    <scope>NUCLEOTIDE SEQUENCE</scope>
    <source>
        <strain evidence="1">KACC 12507</strain>
    </source>
</reference>